<protein>
    <recommendedName>
        <fullName evidence="3">Antibiotic biosynthesis monooxygenase</fullName>
    </recommendedName>
</protein>
<dbReference type="Proteomes" id="UP000033166">
    <property type="component" value="Chromosome I"/>
</dbReference>
<organism evidence="1 2">
    <name type="scientific">Pseudolactococcus piscium MKFS47</name>
    <dbReference type="NCBI Taxonomy" id="297352"/>
    <lineage>
        <taxon>Bacteria</taxon>
        <taxon>Bacillati</taxon>
        <taxon>Bacillota</taxon>
        <taxon>Bacilli</taxon>
        <taxon>Lactobacillales</taxon>
        <taxon>Streptococcaceae</taxon>
        <taxon>Pseudolactococcus</taxon>
    </lineage>
</organism>
<dbReference type="HOGENOM" id="CLU_170225_0_1_9"/>
<dbReference type="RefSeq" id="WP_047914813.1">
    <property type="nucleotide sequence ID" value="NZ_LN774769.1"/>
</dbReference>
<accession>A0A0D6DUF6</accession>
<proteinExistence type="predicted"/>
<dbReference type="EMBL" id="LN774769">
    <property type="protein sequence ID" value="CEN27547.1"/>
    <property type="molecule type" value="Genomic_DNA"/>
</dbReference>
<evidence type="ECO:0000313" key="1">
    <source>
        <dbReference type="EMBL" id="CEN27547.1"/>
    </source>
</evidence>
<name>A0A0D6DUF6_9LACT</name>
<sequence length="110" mass="12406">MISRTWHGCVPLVHKQGFYDYELITGVVETKQTIGNIETYLEVIDQGDYAHFFLCSIWEDMAAIKKFAGDTPEIAVTYPKDAEFGLISDPLVIMQEVTSAKNPFELGMNL</sequence>
<evidence type="ECO:0008006" key="3">
    <source>
        <dbReference type="Google" id="ProtNLM"/>
    </source>
</evidence>
<dbReference type="AlphaFoldDB" id="A0A0D6DUF6"/>
<gene>
    <name evidence="1" type="ORF">LACPI_0347</name>
</gene>
<evidence type="ECO:0000313" key="2">
    <source>
        <dbReference type="Proteomes" id="UP000033166"/>
    </source>
</evidence>
<dbReference type="KEGG" id="lpk:LACPI_0347"/>
<reference evidence="2" key="1">
    <citation type="submission" date="2015-01" db="EMBL/GenBank/DDBJ databases">
        <authorList>
            <person name="Andreevskaya M."/>
        </authorList>
    </citation>
    <scope>NUCLEOTIDE SEQUENCE [LARGE SCALE GENOMIC DNA]</scope>
    <source>
        <strain evidence="2">MKFS47</strain>
    </source>
</reference>